<keyword evidence="4" id="KW-1185">Reference proteome</keyword>
<dbReference type="InterPro" id="IPR015890">
    <property type="entry name" value="Chorismate_C"/>
</dbReference>
<gene>
    <name evidence="3" type="ORF">KV110_35875</name>
</gene>
<evidence type="ECO:0000259" key="2">
    <source>
        <dbReference type="Pfam" id="PF00425"/>
    </source>
</evidence>
<dbReference type="Pfam" id="PF00425">
    <property type="entry name" value="Chorismate_bind"/>
    <property type="match status" value="1"/>
</dbReference>
<feature type="domain" description="Chorismate-utilising enzyme C-terminal" evidence="2">
    <location>
        <begin position="175"/>
        <end position="429"/>
    </location>
</feature>
<dbReference type="PANTHER" id="PTHR11236">
    <property type="entry name" value="AMINOBENZOATE/ANTHRANILATE SYNTHASE"/>
    <property type="match status" value="1"/>
</dbReference>
<dbReference type="Proteomes" id="UP000694257">
    <property type="component" value="Chromosome"/>
</dbReference>
<dbReference type="PANTHER" id="PTHR11236:SF48">
    <property type="entry name" value="ISOCHORISMATE SYNTHASE MENF"/>
    <property type="match status" value="1"/>
</dbReference>
<evidence type="ECO:0000256" key="1">
    <source>
        <dbReference type="ARBA" id="ARBA00023239"/>
    </source>
</evidence>
<sequence length="443" mass="47805">MVNPPFSTNYLDRTISLPDEPLAAVARLASAGVHDEFVVYEAGQEWTFAGGALAEVVADRTGIRLTGPRQTELPWHEAPLARIQELLDSAGVAQWRAYGWAAFELPEAARGTLTHDHRVLHLVIPRTEVRLRDGYAHIRSTDPAAADAAVAAVLGRPGTFGAPSEPIRVREQGAAEYRRQVARAIQMISEGALEKVILSRRITVEGEVDLVGTYLAGRRGNTPARSFLLRLGGIEATGFSPEIVLGVGADGRAATHALAGTRALDADDNAHNELLRANLLSDPKEVYEHAISVKVAVEDLSRACAPESIAVKDFMVVRERGSVQHISSRVTGLLTPGRTAWDAFGAVFPAVTASGVPKDAAYQCIRDVEDGPRRLYSGSVLTVGYDGTMDAALVLRGVYRENGTTWLQAGAGIVGQSDPDREFEETCEKFDSVVRFLVPTPRR</sequence>
<protein>
    <submittedName>
        <fullName evidence="3">Salicylate synthase</fullName>
    </submittedName>
</protein>
<accession>A0ABX8RP76</accession>
<dbReference type="RefSeq" id="WP_218471576.1">
    <property type="nucleotide sequence ID" value="NZ_BAABJN010000006.1"/>
</dbReference>
<dbReference type="InterPro" id="IPR019996">
    <property type="entry name" value="Salicylate_synthase"/>
</dbReference>
<dbReference type="EMBL" id="CP078145">
    <property type="protein sequence ID" value="QXN90709.1"/>
    <property type="molecule type" value="Genomic_DNA"/>
</dbReference>
<dbReference type="InterPro" id="IPR019999">
    <property type="entry name" value="Anth_synth_I-like"/>
</dbReference>
<proteinExistence type="predicted"/>
<name>A0ABX8RP76_NOCIO</name>
<evidence type="ECO:0000313" key="3">
    <source>
        <dbReference type="EMBL" id="QXN90709.1"/>
    </source>
</evidence>
<evidence type="ECO:0000313" key="4">
    <source>
        <dbReference type="Proteomes" id="UP000694257"/>
    </source>
</evidence>
<keyword evidence="1" id="KW-0456">Lyase</keyword>
<organism evidence="3 4">
    <name type="scientific">Nocardia iowensis</name>
    <dbReference type="NCBI Taxonomy" id="204891"/>
    <lineage>
        <taxon>Bacteria</taxon>
        <taxon>Bacillati</taxon>
        <taxon>Actinomycetota</taxon>
        <taxon>Actinomycetes</taxon>
        <taxon>Mycobacteriales</taxon>
        <taxon>Nocardiaceae</taxon>
        <taxon>Nocardia</taxon>
    </lineage>
</organism>
<dbReference type="NCBIfam" id="TIGR03494">
    <property type="entry name" value="salicyl_syn"/>
    <property type="match status" value="1"/>
</dbReference>
<reference evidence="3 4" key="1">
    <citation type="submission" date="2021-07" db="EMBL/GenBank/DDBJ databases">
        <title>Whole Genome Sequence of Nocardia Iowensis.</title>
        <authorList>
            <person name="Lamm A."/>
            <person name="Collins-Fairclough A.M."/>
            <person name="Bunk B."/>
            <person name="Sproer C."/>
        </authorList>
    </citation>
    <scope>NUCLEOTIDE SEQUENCE [LARGE SCALE GENOMIC DNA]</scope>
    <source>
        <strain evidence="3 4">NRRL 5646</strain>
    </source>
</reference>